<dbReference type="EMBL" id="GADI01002208">
    <property type="protein sequence ID" value="JAA71600.1"/>
    <property type="molecule type" value="mRNA"/>
</dbReference>
<proteinExistence type="evidence at transcript level"/>
<feature type="signal peptide" evidence="1">
    <location>
        <begin position="1"/>
        <end position="22"/>
    </location>
</feature>
<evidence type="ECO:0000313" key="2">
    <source>
        <dbReference type="EMBL" id="JAA71600.1"/>
    </source>
</evidence>
<sequence>MRALAIFTMTLLLLESFYSVEGSERDRGPKIGKVPYCRHFCSGPQQCGPPCPNCKGSWWTPYLCDN</sequence>
<reference evidence="2" key="1">
    <citation type="submission" date="2012-12" db="EMBL/GenBank/DDBJ databases">
        <title>Identification and characterization of a phenylalanine ammonia-lyase gene family in Isatis indigotica Fort.</title>
        <authorList>
            <person name="Liu Q."/>
            <person name="Chen J."/>
            <person name="Zhou X."/>
            <person name="Di P."/>
            <person name="Xiao Y."/>
            <person name="Xuan H."/>
            <person name="Zhang L."/>
            <person name="Chen W."/>
        </authorList>
    </citation>
    <scope>NUCLEOTIDE SEQUENCE</scope>
    <source>
        <tissue evidence="2">Salivary gland</tissue>
    </source>
</reference>
<evidence type="ECO:0000256" key="1">
    <source>
        <dbReference type="SAM" id="SignalP"/>
    </source>
</evidence>
<organism evidence="2">
    <name type="scientific">Ixodes ricinus</name>
    <name type="common">Common tick</name>
    <name type="synonym">Acarus ricinus</name>
    <dbReference type="NCBI Taxonomy" id="34613"/>
    <lineage>
        <taxon>Eukaryota</taxon>
        <taxon>Metazoa</taxon>
        <taxon>Ecdysozoa</taxon>
        <taxon>Arthropoda</taxon>
        <taxon>Chelicerata</taxon>
        <taxon>Arachnida</taxon>
        <taxon>Acari</taxon>
        <taxon>Parasitiformes</taxon>
        <taxon>Ixodida</taxon>
        <taxon>Ixodoidea</taxon>
        <taxon>Ixodidae</taxon>
        <taxon>Ixodinae</taxon>
        <taxon>Ixodes</taxon>
    </lineage>
</organism>
<protein>
    <submittedName>
        <fullName evidence="2">Putative 5.3 kDa protein</fullName>
    </submittedName>
</protein>
<keyword evidence="1" id="KW-0732">Signal</keyword>
<accession>A0A0K8RKI1</accession>
<dbReference type="AlphaFoldDB" id="A0A0K8RKI1"/>
<name>A0A0K8RKI1_IXORI</name>
<feature type="chain" id="PRO_5005518087" evidence="1">
    <location>
        <begin position="23"/>
        <end position="66"/>
    </location>
</feature>